<dbReference type="Proteomes" id="UP000460287">
    <property type="component" value="Unassembled WGS sequence"/>
</dbReference>
<sequence>MKSKITNKTIKYIVIAVLICILGVSIVRQIVTMNKIQEQITQKQEQIDKLKKDNEALKDEVSKSTSDDFIEKQARERLNMIKPGEKVVVQKKN</sequence>
<keyword evidence="7" id="KW-0131">Cell cycle</keyword>
<comment type="subcellular location">
    <subcellularLocation>
        <location evidence="1">Cell membrane</location>
        <topology evidence="1">Single-pass type II membrane protein</topology>
    </subcellularLocation>
</comment>
<keyword evidence="3 11" id="KW-0132">Cell division</keyword>
<evidence type="ECO:0000256" key="6">
    <source>
        <dbReference type="ARBA" id="ARBA00023136"/>
    </source>
</evidence>
<keyword evidence="5 10" id="KW-1133">Transmembrane helix</keyword>
<dbReference type="NCBIfam" id="TIGR02209">
    <property type="entry name" value="ftsL_broad"/>
    <property type="match status" value="1"/>
</dbReference>
<evidence type="ECO:0000256" key="7">
    <source>
        <dbReference type="ARBA" id="ARBA00023306"/>
    </source>
</evidence>
<evidence type="ECO:0000256" key="1">
    <source>
        <dbReference type="ARBA" id="ARBA00004401"/>
    </source>
</evidence>
<comment type="caution">
    <text evidence="11">The sequence shown here is derived from an EMBL/GenBank/DDBJ whole genome shotgun (WGS) entry which is preliminary data.</text>
</comment>
<evidence type="ECO:0000256" key="4">
    <source>
        <dbReference type="ARBA" id="ARBA00022692"/>
    </source>
</evidence>
<evidence type="ECO:0000256" key="2">
    <source>
        <dbReference type="ARBA" id="ARBA00022475"/>
    </source>
</evidence>
<feature type="coiled-coil region" evidence="9">
    <location>
        <begin position="33"/>
        <end position="67"/>
    </location>
</feature>
<evidence type="ECO:0000256" key="9">
    <source>
        <dbReference type="SAM" id="Coils"/>
    </source>
</evidence>
<name>A0A7X2MXF6_9CLOT</name>
<proteinExistence type="predicted"/>
<evidence type="ECO:0000313" key="12">
    <source>
        <dbReference type="Proteomes" id="UP000460287"/>
    </source>
</evidence>
<keyword evidence="9" id="KW-0175">Coiled coil</keyword>
<dbReference type="InterPro" id="IPR007060">
    <property type="entry name" value="FtsL/DivIC"/>
</dbReference>
<feature type="transmembrane region" description="Helical" evidence="10">
    <location>
        <begin position="12"/>
        <end position="31"/>
    </location>
</feature>
<keyword evidence="6 10" id="KW-0472">Membrane</keyword>
<dbReference type="InterPro" id="IPR011922">
    <property type="entry name" value="Cell_div_FtsL"/>
</dbReference>
<evidence type="ECO:0000256" key="8">
    <source>
        <dbReference type="NCBIfam" id="TIGR02209"/>
    </source>
</evidence>
<dbReference type="GO" id="GO:0051301">
    <property type="term" value="P:cell division"/>
    <property type="evidence" value="ECO:0007669"/>
    <property type="project" value="UniProtKB-KW"/>
</dbReference>
<dbReference type="Pfam" id="PF04977">
    <property type="entry name" value="DivIC"/>
    <property type="match status" value="1"/>
</dbReference>
<accession>A0A7X2MXF6</accession>
<evidence type="ECO:0000256" key="3">
    <source>
        <dbReference type="ARBA" id="ARBA00022618"/>
    </source>
</evidence>
<keyword evidence="12" id="KW-1185">Reference proteome</keyword>
<dbReference type="AlphaFoldDB" id="A0A7X2MXF6"/>
<keyword evidence="2" id="KW-1003">Cell membrane</keyword>
<gene>
    <name evidence="11" type="primary">ftsL</name>
    <name evidence="11" type="ORF">FYJ33_05130</name>
</gene>
<protein>
    <recommendedName>
        <fullName evidence="8">Cell division protein FtsL</fullName>
    </recommendedName>
</protein>
<reference evidence="11 12" key="1">
    <citation type="submission" date="2019-08" db="EMBL/GenBank/DDBJ databases">
        <title>In-depth cultivation of the pig gut microbiome towards novel bacterial diversity and tailored functional studies.</title>
        <authorList>
            <person name="Wylensek D."/>
            <person name="Hitch T.C.A."/>
            <person name="Clavel T."/>
        </authorList>
    </citation>
    <scope>NUCLEOTIDE SEQUENCE [LARGE SCALE GENOMIC DNA]</scope>
    <source>
        <strain evidence="11 12">WCA-383-APC-5B</strain>
    </source>
</reference>
<keyword evidence="4 10" id="KW-0812">Transmembrane</keyword>
<dbReference type="GO" id="GO:0005886">
    <property type="term" value="C:plasma membrane"/>
    <property type="evidence" value="ECO:0007669"/>
    <property type="project" value="UniProtKB-SubCell"/>
</dbReference>
<dbReference type="EMBL" id="VULX01000004">
    <property type="protein sequence ID" value="MSR90820.1"/>
    <property type="molecule type" value="Genomic_DNA"/>
</dbReference>
<evidence type="ECO:0000256" key="5">
    <source>
        <dbReference type="ARBA" id="ARBA00022989"/>
    </source>
</evidence>
<evidence type="ECO:0000313" key="11">
    <source>
        <dbReference type="EMBL" id="MSR90820.1"/>
    </source>
</evidence>
<dbReference type="RefSeq" id="WP_154530697.1">
    <property type="nucleotide sequence ID" value="NZ_JAQXTV010000048.1"/>
</dbReference>
<organism evidence="11 12">
    <name type="scientific">Inconstantimicrobium porci</name>
    <dbReference type="NCBI Taxonomy" id="2652291"/>
    <lineage>
        <taxon>Bacteria</taxon>
        <taxon>Bacillati</taxon>
        <taxon>Bacillota</taxon>
        <taxon>Clostridia</taxon>
        <taxon>Eubacteriales</taxon>
        <taxon>Clostridiaceae</taxon>
        <taxon>Inconstantimicrobium</taxon>
    </lineage>
</organism>
<evidence type="ECO:0000256" key="10">
    <source>
        <dbReference type="SAM" id="Phobius"/>
    </source>
</evidence>